<comment type="caution">
    <text evidence="2">The sequence shown here is derived from an EMBL/GenBank/DDBJ whole genome shotgun (WGS) entry which is preliminary data.</text>
</comment>
<sequence length="165" mass="17150">MKFNQQDTSSKEGTNLRVPRSKSASPYSVYTLTPTIISTLLFKTVHLPFTAICTSSISPSTSSLLSRLLVLRPTSSISTSVNYSNMKASLISVILLAAVATVSAQPGGPHNTGVIPEIVVSPPSDGNGVGDKNVGPTDANKLGQSGMLYGVSHATCVIMNPTANT</sequence>
<gene>
    <name evidence="2" type="ORF">Aory05_000958600</name>
</gene>
<organism evidence="2 3">
    <name type="scientific">Aspergillus oryzae var. brunneus</name>
    <dbReference type="NCBI Taxonomy" id="332754"/>
    <lineage>
        <taxon>Eukaryota</taxon>
        <taxon>Fungi</taxon>
        <taxon>Dikarya</taxon>
        <taxon>Ascomycota</taxon>
        <taxon>Pezizomycotina</taxon>
        <taxon>Eurotiomycetes</taxon>
        <taxon>Eurotiomycetidae</taxon>
        <taxon>Eurotiales</taxon>
        <taxon>Aspergillaceae</taxon>
        <taxon>Aspergillus</taxon>
        <taxon>Aspergillus subgen. Circumdati</taxon>
    </lineage>
</organism>
<dbReference type="Proteomes" id="UP001165189">
    <property type="component" value="Unassembled WGS sequence"/>
</dbReference>
<name>A0ABQ6L067_ASPOZ</name>
<evidence type="ECO:0000313" key="2">
    <source>
        <dbReference type="EMBL" id="GMG51099.1"/>
    </source>
</evidence>
<protein>
    <submittedName>
        <fullName evidence="2">Unnamed protein product</fullName>
    </submittedName>
</protein>
<dbReference type="EMBL" id="BSYB01000046">
    <property type="protein sequence ID" value="GMG51099.1"/>
    <property type="molecule type" value="Genomic_DNA"/>
</dbReference>
<evidence type="ECO:0000256" key="1">
    <source>
        <dbReference type="SAM" id="MobiDB-lite"/>
    </source>
</evidence>
<accession>A0ABQ6L067</accession>
<keyword evidence="3" id="KW-1185">Reference proteome</keyword>
<proteinExistence type="predicted"/>
<reference evidence="2" key="1">
    <citation type="submission" date="2023-04" db="EMBL/GenBank/DDBJ databases">
        <title>Aspergillus oryzae var. brunneus NBRC 4377.</title>
        <authorList>
            <person name="Ichikawa N."/>
            <person name="Sato H."/>
            <person name="Tonouchi N."/>
        </authorList>
    </citation>
    <scope>NUCLEOTIDE SEQUENCE</scope>
    <source>
        <strain evidence="2">NBRC 4377</strain>
    </source>
</reference>
<feature type="compositionally biased region" description="Polar residues" evidence="1">
    <location>
        <begin position="1"/>
        <end position="13"/>
    </location>
</feature>
<evidence type="ECO:0000313" key="3">
    <source>
        <dbReference type="Proteomes" id="UP001165189"/>
    </source>
</evidence>
<feature type="region of interest" description="Disordered" evidence="1">
    <location>
        <begin position="1"/>
        <end position="21"/>
    </location>
</feature>